<dbReference type="KEGG" id="nwl:NWFMUON74_66510"/>
<comment type="pathway">
    <text evidence="2">Purine metabolism; urate degradation; (S)-allantoin from urate: step 3/3.</text>
</comment>
<evidence type="ECO:0000259" key="7">
    <source>
        <dbReference type="Pfam" id="PF09349"/>
    </source>
</evidence>
<accession>A0A7G1KY08</accession>
<keyword evidence="9" id="KW-1185">Reference proteome</keyword>
<gene>
    <name evidence="8" type="ORF">NWFMUON74_66510</name>
</gene>
<dbReference type="InterPro" id="IPR018020">
    <property type="entry name" value="OHCU_decarboxylase"/>
</dbReference>
<dbReference type="InterPro" id="IPR036778">
    <property type="entry name" value="OHCU_decarboxylase_sf"/>
</dbReference>
<evidence type="ECO:0000313" key="8">
    <source>
        <dbReference type="EMBL" id="BCK58879.1"/>
    </source>
</evidence>
<sequence length="189" mass="20627">MVFARPEWHSRLPWPMLESMNAAGIDLHTLDTLAESEAERLLLTCCASPQWARSIAARRPFGTVAALLAAADDALSALPESELDRALSGHPRIGDRPDNADSGREQAAVITAGDAVRAELAAGNRAYEDRFGHIYLVCATGRSADELLAILRSRLHNDVSTERGIVRKELGKINRIRLRRLVGEDGARP</sequence>
<evidence type="ECO:0000313" key="9">
    <source>
        <dbReference type="Proteomes" id="UP000516173"/>
    </source>
</evidence>
<dbReference type="EC" id="4.1.1.97" evidence="3"/>
<dbReference type="Gene3D" id="1.10.3330.10">
    <property type="entry name" value="Oxo-4-hydroxy-4-carboxy-5-ureidoimidazoline decarboxylase"/>
    <property type="match status" value="1"/>
</dbReference>
<organism evidence="8 9">
    <name type="scientific">Nocardia wallacei</name>
    <dbReference type="NCBI Taxonomy" id="480035"/>
    <lineage>
        <taxon>Bacteria</taxon>
        <taxon>Bacillati</taxon>
        <taxon>Actinomycetota</taxon>
        <taxon>Actinomycetes</taxon>
        <taxon>Mycobacteriales</taxon>
        <taxon>Nocardiaceae</taxon>
        <taxon>Nocardia</taxon>
    </lineage>
</organism>
<dbReference type="EMBL" id="AP023396">
    <property type="protein sequence ID" value="BCK58879.1"/>
    <property type="molecule type" value="Genomic_DNA"/>
</dbReference>
<keyword evidence="6" id="KW-0456">Lyase</keyword>
<dbReference type="GO" id="GO:0019628">
    <property type="term" value="P:urate catabolic process"/>
    <property type="evidence" value="ECO:0007669"/>
    <property type="project" value="TreeGrafter"/>
</dbReference>
<evidence type="ECO:0000256" key="4">
    <source>
        <dbReference type="ARBA" id="ARBA00022631"/>
    </source>
</evidence>
<evidence type="ECO:0000256" key="1">
    <source>
        <dbReference type="ARBA" id="ARBA00001163"/>
    </source>
</evidence>
<keyword evidence="4" id="KW-0659">Purine metabolism</keyword>
<dbReference type="SUPFAM" id="SSF158694">
    <property type="entry name" value="UraD-Like"/>
    <property type="match status" value="1"/>
</dbReference>
<dbReference type="GO" id="GO:0006144">
    <property type="term" value="P:purine nucleobase metabolic process"/>
    <property type="evidence" value="ECO:0007669"/>
    <property type="project" value="UniProtKB-KW"/>
</dbReference>
<evidence type="ECO:0000256" key="3">
    <source>
        <dbReference type="ARBA" id="ARBA00012257"/>
    </source>
</evidence>
<dbReference type="NCBIfam" id="TIGR03180">
    <property type="entry name" value="UraD_2"/>
    <property type="match status" value="1"/>
</dbReference>
<comment type="catalytic activity">
    <reaction evidence="1">
        <text>5-hydroxy-2-oxo-4-ureido-2,5-dihydro-1H-imidazole-5-carboxylate + H(+) = (S)-allantoin + CO2</text>
        <dbReference type="Rhea" id="RHEA:26301"/>
        <dbReference type="ChEBI" id="CHEBI:15378"/>
        <dbReference type="ChEBI" id="CHEBI:15678"/>
        <dbReference type="ChEBI" id="CHEBI:16526"/>
        <dbReference type="ChEBI" id="CHEBI:58639"/>
        <dbReference type="EC" id="4.1.1.97"/>
    </reaction>
</comment>
<dbReference type="AlphaFoldDB" id="A0A7G1KY08"/>
<evidence type="ECO:0000256" key="6">
    <source>
        <dbReference type="ARBA" id="ARBA00023239"/>
    </source>
</evidence>
<evidence type="ECO:0000256" key="5">
    <source>
        <dbReference type="ARBA" id="ARBA00022793"/>
    </source>
</evidence>
<dbReference type="PANTHER" id="PTHR43466:SF1">
    <property type="entry name" value="2-OXO-4-HYDROXY-4-CARBOXY-5-UREIDOIMIDAZOLINE DECARBOXYLASE-RELATED"/>
    <property type="match status" value="1"/>
</dbReference>
<dbReference type="Proteomes" id="UP000516173">
    <property type="component" value="Chromosome"/>
</dbReference>
<reference evidence="8 9" key="1">
    <citation type="submission" date="2020-08" db="EMBL/GenBank/DDBJ databases">
        <title>Genome Sequencing of Nocardia wallacei strain FMUON74 and assembly.</title>
        <authorList>
            <person name="Toyokawa M."/>
            <person name="Uesaka K."/>
        </authorList>
    </citation>
    <scope>NUCLEOTIDE SEQUENCE [LARGE SCALE GENOMIC DNA]</scope>
    <source>
        <strain evidence="8 9">FMUON74</strain>
    </source>
</reference>
<keyword evidence="5" id="KW-0210">Decarboxylase</keyword>
<proteinExistence type="predicted"/>
<protein>
    <recommendedName>
        <fullName evidence="3">2-oxo-4-hydroxy-4-carboxy-5-ureidoimidazoline decarboxylase</fullName>
        <ecNumber evidence="3">4.1.1.97</ecNumber>
    </recommendedName>
</protein>
<dbReference type="GO" id="GO:0051997">
    <property type="term" value="F:2-oxo-4-hydroxy-4-carboxy-5-ureidoimidazoline decarboxylase activity"/>
    <property type="evidence" value="ECO:0007669"/>
    <property type="project" value="UniProtKB-EC"/>
</dbReference>
<name>A0A7G1KY08_9NOCA</name>
<feature type="domain" description="Oxo-4-hydroxy-4-carboxy-5-ureidoimidazoline decarboxylase" evidence="7">
    <location>
        <begin position="32"/>
        <end position="179"/>
    </location>
</feature>
<dbReference type="InterPro" id="IPR017595">
    <property type="entry name" value="OHCU_decarboxylase-2"/>
</dbReference>
<dbReference type="NCBIfam" id="NF010372">
    <property type="entry name" value="PRK13798.1"/>
    <property type="match status" value="1"/>
</dbReference>
<dbReference type="Pfam" id="PF09349">
    <property type="entry name" value="OHCU_decarbox"/>
    <property type="match status" value="1"/>
</dbReference>
<evidence type="ECO:0000256" key="2">
    <source>
        <dbReference type="ARBA" id="ARBA00004754"/>
    </source>
</evidence>
<dbReference type="PANTHER" id="PTHR43466">
    <property type="entry name" value="2-OXO-4-HYDROXY-4-CARBOXY-5-UREIDOIMIDAZOLINE DECARBOXYLASE-RELATED"/>
    <property type="match status" value="1"/>
</dbReference>